<accession>A0A4R7C521</accession>
<dbReference type="Pfam" id="PF09601">
    <property type="entry name" value="DUF2459"/>
    <property type="match status" value="1"/>
</dbReference>
<gene>
    <name evidence="1" type="ORF">EV668_0517</name>
</gene>
<dbReference type="AlphaFoldDB" id="A0A4R7C521"/>
<keyword evidence="2" id="KW-1185">Reference proteome</keyword>
<dbReference type="OrthoDB" id="211174at2"/>
<protein>
    <submittedName>
        <fullName evidence="1">Uncharacterized protein (TIGR02117 family)</fullName>
    </submittedName>
</protein>
<dbReference type="EMBL" id="SNZR01000011">
    <property type="protein sequence ID" value="TDR93261.1"/>
    <property type="molecule type" value="Genomic_DNA"/>
</dbReference>
<name>A0A4R7C521_9HYPH</name>
<dbReference type="InterPro" id="IPR011727">
    <property type="entry name" value="CHP02117"/>
</dbReference>
<comment type="caution">
    <text evidence="1">The sequence shown here is derived from an EMBL/GenBank/DDBJ whole genome shotgun (WGS) entry which is preliminary data.</text>
</comment>
<organism evidence="1 2">
    <name type="scientific">Enterovirga rhinocerotis</name>
    <dbReference type="NCBI Taxonomy" id="1339210"/>
    <lineage>
        <taxon>Bacteria</taxon>
        <taxon>Pseudomonadati</taxon>
        <taxon>Pseudomonadota</taxon>
        <taxon>Alphaproteobacteria</taxon>
        <taxon>Hyphomicrobiales</taxon>
        <taxon>Methylobacteriaceae</taxon>
        <taxon>Enterovirga</taxon>
    </lineage>
</organism>
<evidence type="ECO:0000313" key="2">
    <source>
        <dbReference type="Proteomes" id="UP000295122"/>
    </source>
</evidence>
<evidence type="ECO:0000313" key="1">
    <source>
        <dbReference type="EMBL" id="TDR93261.1"/>
    </source>
</evidence>
<reference evidence="1 2" key="1">
    <citation type="submission" date="2019-03" db="EMBL/GenBank/DDBJ databases">
        <title>Genomic Encyclopedia of Type Strains, Phase IV (KMG-IV): sequencing the most valuable type-strain genomes for metagenomic binning, comparative biology and taxonomic classification.</title>
        <authorList>
            <person name="Goeker M."/>
        </authorList>
    </citation>
    <scope>NUCLEOTIDE SEQUENCE [LARGE SCALE GENOMIC DNA]</scope>
    <source>
        <strain evidence="1 2">DSM 25903</strain>
    </source>
</reference>
<dbReference type="Proteomes" id="UP000295122">
    <property type="component" value="Unassembled WGS sequence"/>
</dbReference>
<dbReference type="RefSeq" id="WP_133768280.1">
    <property type="nucleotide sequence ID" value="NZ_SNZR01000011.1"/>
</dbReference>
<sequence length="236" mass="25679">MRWALRVFAVLAVAFGLLAVLTIRFGDRALYPPRPGEGAVTIHLVSNGYHTGLVLPRQQVSEIAGREGRALLATVAARFAHYDWIETGWGEDAFYREVPTVAALNWRLALRALFRPGNASVMHVVGIEGDPLAPYRDEDTRRIVLSEAGFARLLAGIDASFARGGDGAPEVLGQGLYGPSLFYRAVGAFSLASLCNHWTARRLNEAGLPVWLLPATLPRGMLLDLDWRAGTRSSAT</sequence>
<proteinExistence type="predicted"/>